<dbReference type="PANTHER" id="PTHR30173:SF43">
    <property type="entry name" value="ECF RNA POLYMERASE SIGMA FACTOR SIGI-RELATED"/>
    <property type="match status" value="1"/>
</dbReference>
<dbReference type="InterPro" id="IPR036388">
    <property type="entry name" value="WH-like_DNA-bd_sf"/>
</dbReference>
<accession>A0A9W4E6P7</accession>
<dbReference type="Proteomes" id="UP001153328">
    <property type="component" value="Unassembled WGS sequence"/>
</dbReference>
<sequence length="308" mass="32566">MSDQTALAEAFTRARPRLIRMAYGLLGSHSEAEDVVAECWLRLAAADAAEPVRDVEGWAVVAVARGALDTLRSARVRRETYVGEWLPEPLVPGIGGAPDPADQVTLDESISFALMVVLETLSPAERTAWVLHDVFGIGFTEVGQVVGRSSAAVRQLAARARRHLGERTPRIDVASAEHDAVVDAFSRATAEGDLKGLMAILDPAAQLTSDGGGQVSAARRPVVGADRIARYMLGVSGRVPPGGRVVPIAVNAATGLAVLDADGGFTAVISLTTRGARIFRVDIVLAPEKLPEVSHPPGLRRPHGDHPR</sequence>
<evidence type="ECO:0000256" key="1">
    <source>
        <dbReference type="ARBA" id="ARBA00010641"/>
    </source>
</evidence>
<dbReference type="InterPro" id="IPR052704">
    <property type="entry name" value="ECF_Sigma-70_Domain"/>
</dbReference>
<name>A0A9W4E6P7_9ACTN</name>
<dbReference type="InterPro" id="IPR013325">
    <property type="entry name" value="RNA_pol_sigma_r2"/>
</dbReference>
<dbReference type="InterPro" id="IPR032710">
    <property type="entry name" value="NTF2-like_dom_sf"/>
</dbReference>
<dbReference type="EMBL" id="CAJVAX010000012">
    <property type="protein sequence ID" value="CAG7629812.1"/>
    <property type="molecule type" value="Genomic_DNA"/>
</dbReference>
<comment type="caution">
    <text evidence="8">The sequence shown here is derived from an EMBL/GenBank/DDBJ whole genome shotgun (WGS) entry which is preliminary data.</text>
</comment>
<protein>
    <submittedName>
        <fullName evidence="8">Sigma-70 family RNA polymerase sigma factor</fullName>
    </submittedName>
</protein>
<dbReference type="PANTHER" id="PTHR30173">
    <property type="entry name" value="SIGMA 19 FACTOR"/>
    <property type="match status" value="1"/>
</dbReference>
<proteinExistence type="inferred from homology"/>
<dbReference type="NCBIfam" id="NF007214">
    <property type="entry name" value="PRK09636.1"/>
    <property type="match status" value="1"/>
</dbReference>
<dbReference type="InterPro" id="IPR013249">
    <property type="entry name" value="RNA_pol_sigma70_r4_t2"/>
</dbReference>
<gene>
    <name evidence="8" type="ORF">SBRY_20602</name>
</gene>
<dbReference type="SUPFAM" id="SSF88659">
    <property type="entry name" value="Sigma3 and sigma4 domains of RNA polymerase sigma factors"/>
    <property type="match status" value="1"/>
</dbReference>
<evidence type="ECO:0000256" key="4">
    <source>
        <dbReference type="ARBA" id="ARBA00023082"/>
    </source>
</evidence>
<dbReference type="RefSeq" id="WP_205042661.1">
    <property type="nucleotide sequence ID" value="NZ_CAJVAX010000012.1"/>
</dbReference>
<dbReference type="AlphaFoldDB" id="A0A9W4E6P7"/>
<feature type="domain" description="RNA polymerase sigma factor 70 region 4 type 2" evidence="7">
    <location>
        <begin position="113"/>
        <end position="164"/>
    </location>
</feature>
<dbReference type="Gene3D" id="1.10.10.10">
    <property type="entry name" value="Winged helix-like DNA-binding domain superfamily/Winged helix DNA-binding domain"/>
    <property type="match status" value="1"/>
</dbReference>
<comment type="subunit">
    <text evidence="2">Interacts transiently with the RNA polymerase catalytic core formed by RpoA, RpoB, RpoC and RpoZ (2 alpha, 1 beta, 1 beta' and 1 omega subunit) to form the RNA polymerase holoenzyme that can initiate transcription.</text>
</comment>
<dbReference type="InterPro" id="IPR013324">
    <property type="entry name" value="RNA_pol_sigma_r3/r4-like"/>
</dbReference>
<dbReference type="Pfam" id="PF04542">
    <property type="entry name" value="Sigma70_r2"/>
    <property type="match status" value="1"/>
</dbReference>
<evidence type="ECO:0000256" key="3">
    <source>
        <dbReference type="ARBA" id="ARBA00023015"/>
    </source>
</evidence>
<dbReference type="GO" id="GO:0003677">
    <property type="term" value="F:DNA binding"/>
    <property type="evidence" value="ECO:0007669"/>
    <property type="project" value="InterPro"/>
</dbReference>
<evidence type="ECO:0000259" key="6">
    <source>
        <dbReference type="Pfam" id="PF04542"/>
    </source>
</evidence>
<keyword evidence="9" id="KW-1185">Reference proteome</keyword>
<keyword evidence="5" id="KW-0804">Transcription</keyword>
<dbReference type="NCBIfam" id="TIGR02937">
    <property type="entry name" value="sigma70-ECF"/>
    <property type="match status" value="1"/>
</dbReference>
<dbReference type="GO" id="GO:0016987">
    <property type="term" value="F:sigma factor activity"/>
    <property type="evidence" value="ECO:0007669"/>
    <property type="project" value="UniProtKB-KW"/>
</dbReference>
<keyword evidence="4" id="KW-0731">Sigma factor</keyword>
<dbReference type="InterPro" id="IPR007627">
    <property type="entry name" value="RNA_pol_sigma70_r2"/>
</dbReference>
<dbReference type="SUPFAM" id="SSF88946">
    <property type="entry name" value="Sigma2 domain of RNA polymerase sigma factors"/>
    <property type="match status" value="1"/>
</dbReference>
<dbReference type="Gene3D" id="3.10.450.50">
    <property type="match status" value="1"/>
</dbReference>
<feature type="domain" description="RNA polymerase sigma-70 region 2" evidence="6">
    <location>
        <begin position="11"/>
        <end position="75"/>
    </location>
</feature>
<dbReference type="InterPro" id="IPR014284">
    <property type="entry name" value="RNA_pol_sigma-70_dom"/>
</dbReference>
<organism evidence="8 9">
    <name type="scientific">Actinacidiphila bryophytorum</name>
    <dbReference type="NCBI Taxonomy" id="1436133"/>
    <lineage>
        <taxon>Bacteria</taxon>
        <taxon>Bacillati</taxon>
        <taxon>Actinomycetota</taxon>
        <taxon>Actinomycetes</taxon>
        <taxon>Kitasatosporales</taxon>
        <taxon>Streptomycetaceae</taxon>
        <taxon>Actinacidiphila</taxon>
    </lineage>
</organism>
<comment type="similarity">
    <text evidence="1">Belongs to the sigma-70 factor family. ECF subfamily.</text>
</comment>
<keyword evidence="3" id="KW-0805">Transcription regulation</keyword>
<evidence type="ECO:0000259" key="7">
    <source>
        <dbReference type="Pfam" id="PF08281"/>
    </source>
</evidence>
<evidence type="ECO:0000313" key="9">
    <source>
        <dbReference type="Proteomes" id="UP001153328"/>
    </source>
</evidence>
<evidence type="ECO:0000313" key="8">
    <source>
        <dbReference type="EMBL" id="CAG7629812.1"/>
    </source>
</evidence>
<dbReference type="Gene3D" id="1.10.1740.10">
    <property type="match status" value="1"/>
</dbReference>
<dbReference type="Pfam" id="PF08281">
    <property type="entry name" value="Sigma70_r4_2"/>
    <property type="match status" value="1"/>
</dbReference>
<evidence type="ECO:0000256" key="2">
    <source>
        <dbReference type="ARBA" id="ARBA00011344"/>
    </source>
</evidence>
<dbReference type="SUPFAM" id="SSF54427">
    <property type="entry name" value="NTF2-like"/>
    <property type="match status" value="1"/>
</dbReference>
<reference evidence="8" key="1">
    <citation type="submission" date="2021-06" db="EMBL/GenBank/DDBJ databases">
        <authorList>
            <person name="Arsene-Ploetze F."/>
        </authorList>
    </citation>
    <scope>NUCLEOTIDE SEQUENCE</scope>
    <source>
        <strain evidence="8">SBRY1</strain>
    </source>
</reference>
<evidence type="ECO:0000256" key="5">
    <source>
        <dbReference type="ARBA" id="ARBA00023163"/>
    </source>
</evidence>
<dbReference type="GO" id="GO:0006352">
    <property type="term" value="P:DNA-templated transcription initiation"/>
    <property type="evidence" value="ECO:0007669"/>
    <property type="project" value="InterPro"/>
</dbReference>